<proteinExistence type="predicted"/>
<sequence length="585" mass="62534">MALAPTANQISVREVLDKFEADFAPVAQAIENGEFALWVGSGISRQAPSLGALIERAFDYLRERANDPATTADFTPALEEALTLAEVDPATVRAHYGQPLATWPEHGAIIDRLWNKYSRVLDIRVPGKDADFVLWDAIDIRQAFAHPAPPAAEHLSIAVLILEGAVQEIASANWDGFIEAAVVRLSGAVPGVMQVVVDPNQLRGPAGRAKLLKFHGCIIHAAHEPLIFRQYLTGSHTQIMDWPETAAFAAMRNEIVGLATNRKTLVLGLSIQDNNLQTIFTRAKAVHGWPWPCAPAAPAHIFCEDTIQPGQRDVLRLVYGDAYNNAPAALHDATLLRAWGEQVLIALVLKLLCDKLARLMEISLAASGQQPIAAAIAPALKAIRDDLADHAVIPAGQRNRTAFVNQAIGLWSRMLSLFRRGALPADPNAYETLSNSTPNLLAADQNTLAMGLGTLGVTLALLQLGRAAGHWELTPPSDTTLLAGAMTAKPNRPGGTGRPVFLVKSAADAIALQSNGAFANDNAIVVHADDTWHRMVGTGASARRVKAPPGRTGRVGNTHVSIADLLGRSTDAAGLQSAFVAEMML</sequence>
<accession>A0A090MWE9</accession>
<reference evidence="1 2" key="1">
    <citation type="journal article" date="2014" name="Genome Announc.">
        <title>Genome Sequence of Afipia felis Strain 76713, Isolated in Hospital Water Using an Amoeba Co-Culture Procedure.</title>
        <authorList>
            <person name="Benamar S."/>
            <person name="La Scola B."/>
            <person name="Croce O."/>
        </authorList>
    </citation>
    <scope>NUCLEOTIDE SEQUENCE [LARGE SCALE GENOMIC DNA]</scope>
    <source>
        <strain evidence="1 2">76713</strain>
    </source>
</reference>
<gene>
    <name evidence="1" type="ORF">BN961_04034</name>
</gene>
<evidence type="ECO:0000313" key="1">
    <source>
        <dbReference type="EMBL" id="CEG10594.1"/>
    </source>
</evidence>
<dbReference type="OrthoDB" id="9148542at2"/>
<organism evidence="1 2">
    <name type="scientific">Afipia felis</name>
    <name type="common">Cat scratch disease bacillus</name>
    <dbReference type="NCBI Taxonomy" id="1035"/>
    <lineage>
        <taxon>Bacteria</taxon>
        <taxon>Pseudomonadati</taxon>
        <taxon>Pseudomonadota</taxon>
        <taxon>Alphaproteobacteria</taxon>
        <taxon>Hyphomicrobiales</taxon>
        <taxon>Nitrobacteraceae</taxon>
        <taxon>Afipia</taxon>
    </lineage>
</organism>
<dbReference type="Proteomes" id="UP000035762">
    <property type="component" value="Unassembled WGS sequence"/>
</dbReference>
<evidence type="ECO:0000313" key="2">
    <source>
        <dbReference type="Proteomes" id="UP000035762"/>
    </source>
</evidence>
<keyword evidence="2" id="KW-1185">Reference proteome</keyword>
<dbReference type="AlphaFoldDB" id="A0A090MWE9"/>
<dbReference type="STRING" id="1035.BN961_04034"/>
<protein>
    <submittedName>
        <fullName evidence="1">Uncharacterized protein</fullName>
    </submittedName>
</protein>
<dbReference type="Pfam" id="PF13289">
    <property type="entry name" value="SIR2_2"/>
    <property type="match status" value="1"/>
</dbReference>
<comment type="caution">
    <text evidence="1">The sequence shown here is derived from an EMBL/GenBank/DDBJ whole genome shotgun (WGS) entry which is preliminary data.</text>
</comment>
<dbReference type="EMBL" id="CCAZ020000004">
    <property type="protein sequence ID" value="CEG10594.1"/>
    <property type="molecule type" value="Genomic_DNA"/>
</dbReference>
<name>A0A090MWE9_AFIFE</name>